<keyword evidence="1" id="KW-0408">Iron</keyword>
<comment type="cofactor">
    <cofactor evidence="1">
        <name>Fe(2+)</name>
        <dbReference type="ChEBI" id="CHEBI:29033"/>
    </cofactor>
    <text evidence="1">Binds 1 Fe(2+) ion per subunit.</text>
</comment>
<dbReference type="PANTHER" id="PTHR23358:SF3">
    <property type="entry name" value="METHYLCYTOSINE DIOXYGENASE TET2"/>
    <property type="match status" value="1"/>
</dbReference>
<feature type="region of interest" description="Disordered" evidence="2">
    <location>
        <begin position="1"/>
        <end position="41"/>
    </location>
</feature>
<proteinExistence type="inferred from homology"/>
<dbReference type="GO" id="GO:0005634">
    <property type="term" value="C:nucleus"/>
    <property type="evidence" value="ECO:0007669"/>
    <property type="project" value="UniProtKB-UniRule"/>
</dbReference>
<reference evidence="3" key="1">
    <citation type="submission" date="2022-08" db="EMBL/GenBank/DDBJ databases">
        <title>Genome sequencing of akame (Lates japonicus).</title>
        <authorList>
            <person name="Hashiguchi Y."/>
            <person name="Takahashi H."/>
        </authorList>
    </citation>
    <scope>NUCLEOTIDE SEQUENCE</scope>
    <source>
        <strain evidence="3">Kochi</strain>
    </source>
</reference>
<dbReference type="GO" id="GO:0008270">
    <property type="term" value="F:zinc ion binding"/>
    <property type="evidence" value="ECO:0007669"/>
    <property type="project" value="UniProtKB-UniRule"/>
</dbReference>
<comment type="similarity">
    <text evidence="1">Belongs to the TET family.</text>
</comment>
<comment type="cofactor">
    <cofactor evidence="1">
        <name>Zn(2+)</name>
        <dbReference type="ChEBI" id="CHEBI:29105"/>
    </cofactor>
    <text evidence="1">The zinc ions have a structural role.</text>
</comment>
<evidence type="ECO:0000256" key="1">
    <source>
        <dbReference type="RuleBase" id="RU367064"/>
    </source>
</evidence>
<evidence type="ECO:0000256" key="2">
    <source>
        <dbReference type="SAM" id="MobiDB-lite"/>
    </source>
</evidence>
<name>A0AAD3NMJ2_LATJO</name>
<gene>
    <name evidence="3" type="ORF">AKAME5_002599400</name>
</gene>
<comment type="caution">
    <text evidence="3">The sequence shown here is derived from an EMBL/GenBank/DDBJ whole genome shotgun (WGS) entry which is preliminary data.</text>
</comment>
<keyword evidence="4" id="KW-1185">Reference proteome</keyword>
<evidence type="ECO:0000313" key="4">
    <source>
        <dbReference type="Proteomes" id="UP001279410"/>
    </source>
</evidence>
<dbReference type="GO" id="GO:0030099">
    <property type="term" value="P:myeloid cell differentiation"/>
    <property type="evidence" value="ECO:0007669"/>
    <property type="project" value="TreeGrafter"/>
</dbReference>
<dbReference type="InterPro" id="IPR040175">
    <property type="entry name" value="TET1/2/3"/>
</dbReference>
<keyword evidence="1" id="KW-0479">Metal-binding</keyword>
<dbReference type="AlphaFoldDB" id="A0AAD3NMJ2"/>
<dbReference type="PANTHER" id="PTHR23358">
    <property type="entry name" value="METHYLCYTOSINE DIOXYGENASE TET"/>
    <property type="match status" value="1"/>
</dbReference>
<comment type="catalytic activity">
    <reaction evidence="1">
        <text>a 5-methyl-2'-deoxycytidine in DNA + 2-oxoglutarate + O2 = a 5-hydroxymethyl-2'-deoxycytidine in DNA + succinate + CO2</text>
        <dbReference type="Rhea" id="RHEA:52636"/>
        <dbReference type="Rhea" id="RHEA-COMP:11370"/>
        <dbReference type="Rhea" id="RHEA-COMP:13315"/>
        <dbReference type="ChEBI" id="CHEBI:15379"/>
        <dbReference type="ChEBI" id="CHEBI:16526"/>
        <dbReference type="ChEBI" id="CHEBI:16810"/>
        <dbReference type="ChEBI" id="CHEBI:30031"/>
        <dbReference type="ChEBI" id="CHEBI:85454"/>
        <dbReference type="ChEBI" id="CHEBI:136731"/>
        <dbReference type="EC" id="1.14.11.80"/>
    </reaction>
</comment>
<dbReference type="GO" id="GO:0141166">
    <property type="term" value="P:chromosomal 5-methylcytosine DNA demethylation pathway"/>
    <property type="evidence" value="ECO:0007669"/>
    <property type="project" value="UniProtKB-UniRule"/>
</dbReference>
<comment type="function">
    <text evidence="1">Dioxygenase that catalyzes the conversion of the modified genomic base 5-methylcytosine (5mC) into 5-hydroxymethylcytosine (5hmC) and plays a key role in epigenetic chromatin reprogramming during embryonic development.</text>
</comment>
<dbReference type="Proteomes" id="UP001279410">
    <property type="component" value="Unassembled WGS sequence"/>
</dbReference>
<sequence length="79" mass="8705">MAEGSRRVQRNGVEGTPSKGSKKGVKREHLDSSETTEEPPYKRFIQALLEGSLSCTTNTYVSTSPYAFTKVTGPYSQFV</sequence>
<organism evidence="3 4">
    <name type="scientific">Lates japonicus</name>
    <name type="common">Japanese lates</name>
    <dbReference type="NCBI Taxonomy" id="270547"/>
    <lineage>
        <taxon>Eukaryota</taxon>
        <taxon>Metazoa</taxon>
        <taxon>Chordata</taxon>
        <taxon>Craniata</taxon>
        <taxon>Vertebrata</taxon>
        <taxon>Euteleostomi</taxon>
        <taxon>Actinopterygii</taxon>
        <taxon>Neopterygii</taxon>
        <taxon>Teleostei</taxon>
        <taxon>Neoteleostei</taxon>
        <taxon>Acanthomorphata</taxon>
        <taxon>Carangaria</taxon>
        <taxon>Carangaria incertae sedis</taxon>
        <taxon>Centropomidae</taxon>
        <taxon>Lates</taxon>
    </lineage>
</organism>
<dbReference type="EC" id="1.14.11.80" evidence="1"/>
<keyword evidence="1 3" id="KW-0223">Dioxygenase</keyword>
<dbReference type="GO" id="GO:0045944">
    <property type="term" value="P:positive regulation of transcription by RNA polymerase II"/>
    <property type="evidence" value="ECO:0007669"/>
    <property type="project" value="TreeGrafter"/>
</dbReference>
<keyword evidence="1" id="KW-0862">Zinc</keyword>
<protein>
    <recommendedName>
        <fullName evidence="1">Methylcytosine dioxygenase TET</fullName>
        <ecNumber evidence="1">1.14.11.80</ecNumber>
    </recommendedName>
</protein>
<dbReference type="EMBL" id="BRZM01002401">
    <property type="protein sequence ID" value="GLD74662.1"/>
    <property type="molecule type" value="Genomic_DNA"/>
</dbReference>
<accession>A0AAD3NMJ2</accession>
<comment type="catalytic activity">
    <reaction evidence="1">
        <text>a 5-formyl-2'-deoxycytidine in DNA + 2-oxoglutarate + O2 = a 5-carboxyl-2'-deoxycytidine in DNA + succinate + CO2 + H(+)</text>
        <dbReference type="Rhea" id="RHEA:53832"/>
        <dbReference type="Rhea" id="RHEA-COMP:13656"/>
        <dbReference type="Rhea" id="RHEA-COMP:13657"/>
        <dbReference type="ChEBI" id="CHEBI:15378"/>
        <dbReference type="ChEBI" id="CHEBI:15379"/>
        <dbReference type="ChEBI" id="CHEBI:16526"/>
        <dbReference type="ChEBI" id="CHEBI:16810"/>
        <dbReference type="ChEBI" id="CHEBI:30031"/>
        <dbReference type="ChEBI" id="CHEBI:137731"/>
        <dbReference type="ChEBI" id="CHEBI:137732"/>
        <dbReference type="EC" id="1.14.11.80"/>
    </reaction>
</comment>
<keyword evidence="1" id="KW-0560">Oxidoreductase</keyword>
<evidence type="ECO:0000313" key="3">
    <source>
        <dbReference type="EMBL" id="GLD74662.1"/>
    </source>
</evidence>
<dbReference type="GO" id="GO:0070579">
    <property type="term" value="F:DNA 5-methylcytosine dioxygenase activity"/>
    <property type="evidence" value="ECO:0007669"/>
    <property type="project" value="UniProtKB-UniRule"/>
</dbReference>
<dbReference type="GO" id="GO:0040029">
    <property type="term" value="P:epigenetic regulation of gene expression"/>
    <property type="evidence" value="ECO:0007669"/>
    <property type="project" value="InterPro"/>
</dbReference>
<comment type="catalytic activity">
    <reaction evidence="1">
        <text>a 5-hydroxymethyl-2'-deoxycytidine in DNA + 2-oxoglutarate + O2 = a 5-formyl-2'-deoxycytidine in DNA + succinate + CO2 + H2O</text>
        <dbReference type="Rhea" id="RHEA:53828"/>
        <dbReference type="Rhea" id="RHEA-COMP:13315"/>
        <dbReference type="Rhea" id="RHEA-COMP:13656"/>
        <dbReference type="ChEBI" id="CHEBI:15377"/>
        <dbReference type="ChEBI" id="CHEBI:15379"/>
        <dbReference type="ChEBI" id="CHEBI:16526"/>
        <dbReference type="ChEBI" id="CHEBI:16810"/>
        <dbReference type="ChEBI" id="CHEBI:30031"/>
        <dbReference type="ChEBI" id="CHEBI:136731"/>
        <dbReference type="ChEBI" id="CHEBI:137731"/>
        <dbReference type="EC" id="1.14.11.80"/>
    </reaction>
</comment>